<feature type="compositionally biased region" description="Basic and acidic residues" evidence="1">
    <location>
        <begin position="152"/>
        <end position="169"/>
    </location>
</feature>
<organism evidence="3 4">
    <name type="scientific">Meira miltonrushii</name>
    <dbReference type="NCBI Taxonomy" id="1280837"/>
    <lineage>
        <taxon>Eukaryota</taxon>
        <taxon>Fungi</taxon>
        <taxon>Dikarya</taxon>
        <taxon>Basidiomycota</taxon>
        <taxon>Ustilaginomycotina</taxon>
        <taxon>Exobasidiomycetes</taxon>
        <taxon>Exobasidiales</taxon>
        <taxon>Brachybasidiaceae</taxon>
        <taxon>Meira</taxon>
    </lineage>
</organism>
<keyword evidence="4" id="KW-1185">Reference proteome</keyword>
<dbReference type="EMBL" id="KZ819602">
    <property type="protein sequence ID" value="PWN38543.1"/>
    <property type="molecule type" value="Genomic_DNA"/>
</dbReference>
<reference evidence="3 4" key="1">
    <citation type="journal article" date="2018" name="Mol. Biol. Evol.">
        <title>Broad Genomic Sampling Reveals a Smut Pathogenic Ancestry of the Fungal Clade Ustilaginomycotina.</title>
        <authorList>
            <person name="Kijpornyongpan T."/>
            <person name="Mondo S.J."/>
            <person name="Barry K."/>
            <person name="Sandor L."/>
            <person name="Lee J."/>
            <person name="Lipzen A."/>
            <person name="Pangilinan J."/>
            <person name="LaButti K."/>
            <person name="Hainaut M."/>
            <person name="Henrissat B."/>
            <person name="Grigoriev I.V."/>
            <person name="Spatafora J.W."/>
            <person name="Aime M.C."/>
        </authorList>
    </citation>
    <scope>NUCLEOTIDE SEQUENCE [LARGE SCALE GENOMIC DNA]</scope>
    <source>
        <strain evidence="3 4">MCA 3882</strain>
    </source>
</reference>
<feature type="chain" id="PRO_5016380900" evidence="2">
    <location>
        <begin position="21"/>
        <end position="209"/>
    </location>
</feature>
<sequence length="209" mass="24433">MAHKWHFLSQLIFLYALVLALNAAKDVHYTHFFKTKDSSRDKSSEGKHITNDSNTFLNFRSKYNILDTDRERQIQMDIGSANPHREKLIPLMDQRVKNEEHVNNAMIAGVLLRKTNYAHGQSLLMYANQERLKAQATQRQMNEIQSKGQNKSHLENTKKTKQTEPDKDGGISANVGQSSKRKFNEVMRSRRREHMMRQERNVQPRLNQN</sequence>
<evidence type="ECO:0000256" key="2">
    <source>
        <dbReference type="SAM" id="SignalP"/>
    </source>
</evidence>
<dbReference type="RefSeq" id="XP_025358845.1">
    <property type="nucleotide sequence ID" value="XM_025497639.1"/>
</dbReference>
<evidence type="ECO:0000256" key="1">
    <source>
        <dbReference type="SAM" id="MobiDB-lite"/>
    </source>
</evidence>
<name>A0A316VQ44_9BASI</name>
<feature type="signal peptide" evidence="2">
    <location>
        <begin position="1"/>
        <end position="20"/>
    </location>
</feature>
<protein>
    <submittedName>
        <fullName evidence="3">Uncharacterized protein</fullName>
    </submittedName>
</protein>
<gene>
    <name evidence="3" type="ORF">FA14DRAFT_153867</name>
</gene>
<dbReference type="AlphaFoldDB" id="A0A316VQ44"/>
<proteinExistence type="predicted"/>
<keyword evidence="2" id="KW-0732">Signal</keyword>
<evidence type="ECO:0000313" key="3">
    <source>
        <dbReference type="EMBL" id="PWN38543.1"/>
    </source>
</evidence>
<evidence type="ECO:0000313" key="4">
    <source>
        <dbReference type="Proteomes" id="UP000245771"/>
    </source>
</evidence>
<dbReference type="InParanoid" id="A0A316VQ44"/>
<feature type="compositionally biased region" description="Polar residues" evidence="1">
    <location>
        <begin position="136"/>
        <end position="151"/>
    </location>
</feature>
<accession>A0A316VQ44</accession>
<dbReference type="GeneID" id="37019420"/>
<dbReference type="Proteomes" id="UP000245771">
    <property type="component" value="Unassembled WGS sequence"/>
</dbReference>
<feature type="region of interest" description="Disordered" evidence="1">
    <location>
        <begin position="136"/>
        <end position="209"/>
    </location>
</feature>